<gene>
    <name evidence="1" type="ORF">EKO04_008814</name>
</gene>
<comment type="caution">
    <text evidence="1">The sequence shown here is derived from an EMBL/GenBank/DDBJ whole genome shotgun (WGS) entry which is preliminary data.</text>
</comment>
<protein>
    <submittedName>
        <fullName evidence="1">Uncharacterized protein</fullName>
    </submittedName>
</protein>
<sequence length="132" mass="14491">MLRTGERLRATTSYGISCTPRMGELLPTANRPLRGPVTHHTSIKILKIFLPVQLDFEFALIHQLSLRPQSHPNIATSTHTALTTTSKGSATTIQDASEFFSSHPDKAIHQSSKASHFANYKTTVGKTTNSPH</sequence>
<evidence type="ECO:0000313" key="2">
    <source>
        <dbReference type="Proteomes" id="UP000651452"/>
    </source>
</evidence>
<reference evidence="1" key="2">
    <citation type="submission" date="2020-09" db="EMBL/GenBank/DDBJ databases">
        <title>Reference genome assembly for Australian Ascochyta lentis isolate Al4.</title>
        <authorList>
            <person name="Lee R.C."/>
            <person name="Farfan-Caceres L.M."/>
            <person name="Debler J.W."/>
            <person name="Williams A.H."/>
            <person name="Henares B.M."/>
        </authorList>
    </citation>
    <scope>NUCLEOTIDE SEQUENCE</scope>
    <source>
        <strain evidence="1">Al4</strain>
    </source>
</reference>
<dbReference type="EMBL" id="RZGK01000016">
    <property type="protein sequence ID" value="KAF9693264.1"/>
    <property type="molecule type" value="Genomic_DNA"/>
</dbReference>
<keyword evidence="2" id="KW-1185">Reference proteome</keyword>
<evidence type="ECO:0000313" key="1">
    <source>
        <dbReference type="EMBL" id="KAF9693264.1"/>
    </source>
</evidence>
<proteinExistence type="predicted"/>
<dbReference type="Proteomes" id="UP000651452">
    <property type="component" value="Unassembled WGS sequence"/>
</dbReference>
<dbReference type="AlphaFoldDB" id="A0A8H7MEF7"/>
<reference evidence="1" key="1">
    <citation type="submission" date="2018-12" db="EMBL/GenBank/DDBJ databases">
        <authorList>
            <person name="Syme R.A."/>
            <person name="Farfan-Caceres L."/>
            <person name="Lichtenzveig J."/>
        </authorList>
    </citation>
    <scope>NUCLEOTIDE SEQUENCE</scope>
    <source>
        <strain evidence="1">Al4</strain>
    </source>
</reference>
<name>A0A8H7MEF7_9PLEO</name>
<organism evidence="1 2">
    <name type="scientific">Ascochyta lentis</name>
    <dbReference type="NCBI Taxonomy" id="205686"/>
    <lineage>
        <taxon>Eukaryota</taxon>
        <taxon>Fungi</taxon>
        <taxon>Dikarya</taxon>
        <taxon>Ascomycota</taxon>
        <taxon>Pezizomycotina</taxon>
        <taxon>Dothideomycetes</taxon>
        <taxon>Pleosporomycetidae</taxon>
        <taxon>Pleosporales</taxon>
        <taxon>Pleosporineae</taxon>
        <taxon>Didymellaceae</taxon>
        <taxon>Ascochyta</taxon>
    </lineage>
</organism>
<accession>A0A8H7MEF7</accession>